<name>A0A812GGF8_9DINO</name>
<evidence type="ECO:0000313" key="2">
    <source>
        <dbReference type="EMBL" id="CAE6919607.1"/>
    </source>
</evidence>
<dbReference type="EMBL" id="CAJNDS010000021">
    <property type="protein sequence ID" value="CAE6919607.1"/>
    <property type="molecule type" value="Genomic_DNA"/>
</dbReference>
<dbReference type="Proteomes" id="UP000604046">
    <property type="component" value="Unassembled WGS sequence"/>
</dbReference>
<reference evidence="2" key="1">
    <citation type="submission" date="2021-02" db="EMBL/GenBank/DDBJ databases">
        <authorList>
            <person name="Dougan E. K."/>
            <person name="Rhodes N."/>
            <person name="Thang M."/>
            <person name="Chan C."/>
        </authorList>
    </citation>
    <scope>NUCLEOTIDE SEQUENCE</scope>
</reference>
<dbReference type="AlphaFoldDB" id="A0A812GGF8"/>
<gene>
    <name evidence="2" type="ORF">SNAT2548_LOCUS419</name>
</gene>
<protein>
    <submittedName>
        <fullName evidence="2">Uncharacterized protein</fullName>
    </submittedName>
</protein>
<comment type="caution">
    <text evidence="2">The sequence shown here is derived from an EMBL/GenBank/DDBJ whole genome shotgun (WGS) entry which is preliminary data.</text>
</comment>
<sequence>MEQTLGQTTVATVDVEAEQQGDCEVEQEGEVGELNQRSGSHEGPRGPRQPQHAADDREKTELGDEKERESELDHRPENGVGQALEEGAVANDESEVEQQGGHRESERNGGQEDEKEHGVQNEDDDECSATGRLERNTLAKCRRMLL</sequence>
<proteinExistence type="predicted"/>
<feature type="compositionally biased region" description="Acidic residues" evidence="1">
    <location>
        <begin position="15"/>
        <end position="31"/>
    </location>
</feature>
<evidence type="ECO:0000256" key="1">
    <source>
        <dbReference type="SAM" id="MobiDB-lite"/>
    </source>
</evidence>
<feature type="region of interest" description="Disordered" evidence="1">
    <location>
        <begin position="1"/>
        <end position="134"/>
    </location>
</feature>
<accession>A0A812GGF8</accession>
<evidence type="ECO:0000313" key="3">
    <source>
        <dbReference type="Proteomes" id="UP000604046"/>
    </source>
</evidence>
<feature type="compositionally biased region" description="Polar residues" evidence="1">
    <location>
        <begin position="1"/>
        <end position="11"/>
    </location>
</feature>
<keyword evidence="3" id="KW-1185">Reference proteome</keyword>
<organism evidence="2 3">
    <name type="scientific">Symbiodinium natans</name>
    <dbReference type="NCBI Taxonomy" id="878477"/>
    <lineage>
        <taxon>Eukaryota</taxon>
        <taxon>Sar</taxon>
        <taxon>Alveolata</taxon>
        <taxon>Dinophyceae</taxon>
        <taxon>Suessiales</taxon>
        <taxon>Symbiodiniaceae</taxon>
        <taxon>Symbiodinium</taxon>
    </lineage>
</organism>
<feature type="compositionally biased region" description="Basic and acidic residues" evidence="1">
    <location>
        <begin position="53"/>
        <end position="77"/>
    </location>
</feature>
<feature type="compositionally biased region" description="Basic and acidic residues" evidence="1">
    <location>
        <begin position="100"/>
        <end position="120"/>
    </location>
</feature>